<protein>
    <recommendedName>
        <fullName evidence="1">N-acetyltransferase domain-containing protein</fullName>
    </recommendedName>
</protein>
<organism evidence="2 3">
    <name type="scientific">Niabella ginsenosidivorans</name>
    <dbReference type="NCBI Taxonomy" id="1176587"/>
    <lineage>
        <taxon>Bacteria</taxon>
        <taxon>Pseudomonadati</taxon>
        <taxon>Bacteroidota</taxon>
        <taxon>Chitinophagia</taxon>
        <taxon>Chitinophagales</taxon>
        <taxon>Chitinophagaceae</taxon>
        <taxon>Niabella</taxon>
    </lineage>
</organism>
<dbReference type="SUPFAM" id="SSF55729">
    <property type="entry name" value="Acyl-CoA N-acyltransferases (Nat)"/>
    <property type="match status" value="1"/>
</dbReference>
<reference evidence="2 3" key="1">
    <citation type="submission" date="2016-05" db="EMBL/GenBank/DDBJ databases">
        <title>Niabella ginsenosidivorans BS26 whole genome sequencing.</title>
        <authorList>
            <person name="Im W.T."/>
            <person name="Siddiqi M.Z."/>
        </authorList>
    </citation>
    <scope>NUCLEOTIDE SEQUENCE [LARGE SCALE GENOMIC DNA]</scope>
    <source>
        <strain evidence="2 3">BS26</strain>
    </source>
</reference>
<keyword evidence="3" id="KW-1185">Reference proteome</keyword>
<dbReference type="PROSITE" id="PS51186">
    <property type="entry name" value="GNAT"/>
    <property type="match status" value="1"/>
</dbReference>
<evidence type="ECO:0000313" key="3">
    <source>
        <dbReference type="Proteomes" id="UP000077667"/>
    </source>
</evidence>
<dbReference type="InterPro" id="IPR016181">
    <property type="entry name" value="Acyl_CoA_acyltransferase"/>
</dbReference>
<dbReference type="InterPro" id="IPR000182">
    <property type="entry name" value="GNAT_dom"/>
</dbReference>
<dbReference type="KEGG" id="nia:A8C56_01610"/>
<dbReference type="Proteomes" id="UP000077667">
    <property type="component" value="Chromosome"/>
</dbReference>
<dbReference type="EMBL" id="CP015772">
    <property type="protein sequence ID" value="ANH83639.1"/>
    <property type="molecule type" value="Genomic_DNA"/>
</dbReference>
<dbReference type="CDD" id="cd04301">
    <property type="entry name" value="NAT_SF"/>
    <property type="match status" value="1"/>
</dbReference>
<accession>A0A1A9I9A1</accession>
<dbReference type="OrthoDB" id="9813917at2"/>
<dbReference type="AlphaFoldDB" id="A0A1A9I9A1"/>
<evidence type="ECO:0000313" key="2">
    <source>
        <dbReference type="EMBL" id="ANH83639.1"/>
    </source>
</evidence>
<sequence>MQNSILRTAAKKDLPAILQLQKLCYLSEAAIYNDDTIEPLTQTIEDLYRSFDNGELFLIAVCNDQITGSVRGVVKKSTGHINKLIVAPSFQNKGIGKQLMTAIETQLAPVNRYELFTGHKSEKNLYLYQKLNYTIYQTRKIHDGLSLVFLEKPGSPLC</sequence>
<dbReference type="Pfam" id="PF13673">
    <property type="entry name" value="Acetyltransf_10"/>
    <property type="match status" value="1"/>
</dbReference>
<feature type="domain" description="N-acetyltransferase" evidence="1">
    <location>
        <begin position="4"/>
        <end position="155"/>
    </location>
</feature>
<proteinExistence type="predicted"/>
<dbReference type="GO" id="GO:0016747">
    <property type="term" value="F:acyltransferase activity, transferring groups other than amino-acyl groups"/>
    <property type="evidence" value="ECO:0007669"/>
    <property type="project" value="InterPro"/>
</dbReference>
<evidence type="ECO:0000259" key="1">
    <source>
        <dbReference type="PROSITE" id="PS51186"/>
    </source>
</evidence>
<dbReference type="STRING" id="1176587.A8C56_01610"/>
<dbReference type="Gene3D" id="3.40.630.30">
    <property type="match status" value="1"/>
</dbReference>
<gene>
    <name evidence="2" type="ORF">A8C56_01610</name>
</gene>
<name>A0A1A9I9A1_9BACT</name>
<dbReference type="RefSeq" id="WP_067761469.1">
    <property type="nucleotide sequence ID" value="NZ_CP015772.1"/>
</dbReference>